<organism evidence="1 2">
    <name type="scientific">Mucuna pruriens</name>
    <name type="common">Velvet bean</name>
    <name type="synonym">Dolichos pruriens</name>
    <dbReference type="NCBI Taxonomy" id="157652"/>
    <lineage>
        <taxon>Eukaryota</taxon>
        <taxon>Viridiplantae</taxon>
        <taxon>Streptophyta</taxon>
        <taxon>Embryophyta</taxon>
        <taxon>Tracheophyta</taxon>
        <taxon>Spermatophyta</taxon>
        <taxon>Magnoliopsida</taxon>
        <taxon>eudicotyledons</taxon>
        <taxon>Gunneridae</taxon>
        <taxon>Pentapetalae</taxon>
        <taxon>rosids</taxon>
        <taxon>fabids</taxon>
        <taxon>Fabales</taxon>
        <taxon>Fabaceae</taxon>
        <taxon>Papilionoideae</taxon>
        <taxon>50 kb inversion clade</taxon>
        <taxon>NPAAA clade</taxon>
        <taxon>indigoferoid/millettioid clade</taxon>
        <taxon>Phaseoleae</taxon>
        <taxon>Mucuna</taxon>
    </lineage>
</organism>
<protein>
    <submittedName>
        <fullName evidence="1">Uncharacterized protein</fullName>
    </submittedName>
</protein>
<dbReference type="EMBL" id="QJKJ01003755">
    <property type="protein sequence ID" value="RDX97013.1"/>
    <property type="molecule type" value="Genomic_DNA"/>
</dbReference>
<evidence type="ECO:0000313" key="1">
    <source>
        <dbReference type="EMBL" id="RDX97013.1"/>
    </source>
</evidence>
<accession>A0A371H2Z0</accession>
<dbReference type="AlphaFoldDB" id="A0A371H2Z0"/>
<reference evidence="1" key="1">
    <citation type="submission" date="2018-05" db="EMBL/GenBank/DDBJ databases">
        <title>Draft genome of Mucuna pruriens seed.</title>
        <authorList>
            <person name="Nnadi N.E."/>
            <person name="Vos R."/>
            <person name="Hasami M.H."/>
            <person name="Devisetty U.K."/>
            <person name="Aguiy J.C."/>
        </authorList>
    </citation>
    <scope>NUCLEOTIDE SEQUENCE [LARGE SCALE GENOMIC DNA]</scope>
    <source>
        <strain evidence="1">JCA_2017</strain>
    </source>
</reference>
<feature type="non-terminal residue" evidence="1">
    <location>
        <position position="1"/>
    </location>
</feature>
<proteinExistence type="predicted"/>
<dbReference type="Proteomes" id="UP000257109">
    <property type="component" value="Unassembled WGS sequence"/>
</dbReference>
<gene>
    <name evidence="1" type="ORF">CR513_20259</name>
</gene>
<name>A0A371H2Z0_MUCPR</name>
<keyword evidence="2" id="KW-1185">Reference proteome</keyword>
<comment type="caution">
    <text evidence="1">The sequence shown here is derived from an EMBL/GenBank/DDBJ whole genome shotgun (WGS) entry which is preliminary data.</text>
</comment>
<sequence>MEMKGEKYAINANKGRKEDFFKEGDLVTQAPNLRSNSLQKGEDNTICEATLKELKKHSLGPKLLSDCFPCYFQFSRKSSLILLFTQAYFLTNFVASPRMELACVLYPFGLGFRFEGKSKPSSGKSWLRRVDIDSANPRRLTKPNLARNGVATNWNTESDFRLGVLPLRHGSCYEYATLVSSRVECIVCHETGDRGWLGPRLRRAICLPSKV</sequence>
<evidence type="ECO:0000313" key="2">
    <source>
        <dbReference type="Proteomes" id="UP000257109"/>
    </source>
</evidence>